<sequence>MPEVNQFLVFSIICLAVPLQIFLTHSSSSDANYALHTLIRDVKHKVNLYAPNFIRDWLFRPKAREEAVEGDADTPEETVEDVATKEKSNYFGQSTDPRTPRPPFIKYRVGQVVRHKIHGYRGVIIGWDETARAPESWLNRIHGPHKDWRDLPNYTVAIDTRDRVTPQIAYVVEQNIEIDKNTVFHPLVKHYFESFDGKRYALRPALREMYPDD</sequence>
<feature type="chain" id="PRO_5009313089" evidence="1">
    <location>
        <begin position="27"/>
        <end position="213"/>
    </location>
</feature>
<accession>A0A1I7Z6W8</accession>
<feature type="signal peptide" evidence="1">
    <location>
        <begin position="1"/>
        <end position="26"/>
    </location>
</feature>
<dbReference type="WBParaSite" id="L893_g23462.t1">
    <property type="protein sequence ID" value="L893_g23462.t1"/>
    <property type="gene ID" value="L893_g23462"/>
</dbReference>
<evidence type="ECO:0000313" key="3">
    <source>
        <dbReference type="Proteomes" id="UP000095287"/>
    </source>
</evidence>
<dbReference type="InterPro" id="IPR036623">
    <property type="entry name" value="Hemimethylated_DNA-bd_sf"/>
</dbReference>
<dbReference type="Gene3D" id="2.30.30.390">
    <property type="entry name" value="Hemimethylated DNA-binding domain"/>
    <property type="match status" value="1"/>
</dbReference>
<name>A0A1I7Z6W8_9BILA</name>
<keyword evidence="1" id="KW-0732">Signal</keyword>
<reference evidence="4" key="1">
    <citation type="submission" date="2016-11" db="UniProtKB">
        <authorList>
            <consortium name="WormBaseParasite"/>
        </authorList>
    </citation>
    <scope>IDENTIFICATION</scope>
</reference>
<feature type="domain" description="Hemimethylated DNA-binding" evidence="2">
    <location>
        <begin position="106"/>
        <end position="203"/>
    </location>
</feature>
<keyword evidence="3" id="KW-1185">Reference proteome</keyword>
<dbReference type="PANTHER" id="PTHR48439">
    <property type="entry name" value="HEMIMETHYLATED DNA-BINDING DOMAIN-CONTAINING PROTEIN"/>
    <property type="match status" value="1"/>
</dbReference>
<organism evidence="3 4">
    <name type="scientific">Steinernema glaseri</name>
    <dbReference type="NCBI Taxonomy" id="37863"/>
    <lineage>
        <taxon>Eukaryota</taxon>
        <taxon>Metazoa</taxon>
        <taxon>Ecdysozoa</taxon>
        <taxon>Nematoda</taxon>
        <taxon>Chromadorea</taxon>
        <taxon>Rhabditida</taxon>
        <taxon>Tylenchina</taxon>
        <taxon>Panagrolaimomorpha</taxon>
        <taxon>Strongyloidoidea</taxon>
        <taxon>Steinernematidae</taxon>
        <taxon>Steinernema</taxon>
    </lineage>
</organism>
<dbReference type="Pfam" id="PF08755">
    <property type="entry name" value="YccV-like"/>
    <property type="match status" value="1"/>
</dbReference>
<dbReference type="InterPro" id="IPR053189">
    <property type="entry name" value="Clp_protease_adapter_ClpF"/>
</dbReference>
<evidence type="ECO:0000256" key="1">
    <source>
        <dbReference type="SAM" id="SignalP"/>
    </source>
</evidence>
<dbReference type="Proteomes" id="UP000095287">
    <property type="component" value="Unplaced"/>
</dbReference>
<proteinExistence type="predicted"/>
<dbReference type="PANTHER" id="PTHR48439:SF1">
    <property type="entry name" value="HEMIMETHYLATED DNA-BINDING DOMAIN-CONTAINING PROTEIN"/>
    <property type="match status" value="1"/>
</dbReference>
<protein>
    <submittedName>
        <fullName evidence="4">YccV-like domain-containing protein</fullName>
    </submittedName>
</protein>
<dbReference type="InterPro" id="IPR011722">
    <property type="entry name" value="Hemimethylated_DNA-bd_dom"/>
</dbReference>
<dbReference type="AlphaFoldDB" id="A0A1I7Z6W8"/>
<dbReference type="SUPFAM" id="SSF141255">
    <property type="entry name" value="YccV-like"/>
    <property type="match status" value="1"/>
</dbReference>
<dbReference type="NCBIfam" id="TIGR02097">
    <property type="entry name" value="yccV"/>
    <property type="match status" value="1"/>
</dbReference>
<evidence type="ECO:0000313" key="4">
    <source>
        <dbReference type="WBParaSite" id="L893_g23462.t1"/>
    </source>
</evidence>
<dbReference type="GO" id="GO:0003677">
    <property type="term" value="F:DNA binding"/>
    <property type="evidence" value="ECO:0007669"/>
    <property type="project" value="InterPro"/>
</dbReference>
<dbReference type="SMART" id="SM00992">
    <property type="entry name" value="YccV-like"/>
    <property type="match status" value="1"/>
</dbReference>
<evidence type="ECO:0000259" key="2">
    <source>
        <dbReference type="SMART" id="SM00992"/>
    </source>
</evidence>